<dbReference type="AlphaFoldDB" id="A0A9N9HC58"/>
<reference evidence="1" key="1">
    <citation type="submission" date="2021-06" db="EMBL/GenBank/DDBJ databases">
        <authorList>
            <person name="Kallberg Y."/>
            <person name="Tangrot J."/>
            <person name="Rosling A."/>
        </authorList>
    </citation>
    <scope>NUCLEOTIDE SEQUENCE</scope>
    <source>
        <strain evidence="1">IN212</strain>
    </source>
</reference>
<comment type="caution">
    <text evidence="1">The sequence shown here is derived from an EMBL/GenBank/DDBJ whole genome shotgun (WGS) entry which is preliminary data.</text>
</comment>
<feature type="non-terminal residue" evidence="1">
    <location>
        <position position="132"/>
    </location>
</feature>
<proteinExistence type="predicted"/>
<sequence length="132" mass="14741">MVNGFPYQLTKKATQFEQCPTLFNPPPYTTVISDVKLTPKTNSQLEVNGSATTNKDITDVDFFGFAIFDINLNFIFGRLLNICKDTKTKCPTKEFKFDQKYDLTNELPQGYFIGIAIGPNTTNPIKALACGL</sequence>
<evidence type="ECO:0000313" key="1">
    <source>
        <dbReference type="EMBL" id="CAG8668946.1"/>
    </source>
</evidence>
<dbReference type="OrthoDB" id="2392981at2759"/>
<dbReference type="Proteomes" id="UP000789396">
    <property type="component" value="Unassembled WGS sequence"/>
</dbReference>
<keyword evidence="2" id="KW-1185">Reference proteome</keyword>
<organism evidence="1 2">
    <name type="scientific">Racocetra fulgida</name>
    <dbReference type="NCBI Taxonomy" id="60492"/>
    <lineage>
        <taxon>Eukaryota</taxon>
        <taxon>Fungi</taxon>
        <taxon>Fungi incertae sedis</taxon>
        <taxon>Mucoromycota</taxon>
        <taxon>Glomeromycotina</taxon>
        <taxon>Glomeromycetes</taxon>
        <taxon>Diversisporales</taxon>
        <taxon>Gigasporaceae</taxon>
        <taxon>Racocetra</taxon>
    </lineage>
</organism>
<evidence type="ECO:0000313" key="2">
    <source>
        <dbReference type="Proteomes" id="UP000789396"/>
    </source>
</evidence>
<name>A0A9N9HC58_9GLOM</name>
<dbReference type="EMBL" id="CAJVPZ010015807">
    <property type="protein sequence ID" value="CAG8668946.1"/>
    <property type="molecule type" value="Genomic_DNA"/>
</dbReference>
<accession>A0A9N9HC58</accession>
<protein>
    <submittedName>
        <fullName evidence="1">16801_t:CDS:1</fullName>
    </submittedName>
</protein>
<gene>
    <name evidence="1" type="ORF">RFULGI_LOCUS9145</name>
</gene>